<dbReference type="EMBL" id="CAJNDS010002604">
    <property type="protein sequence ID" value="CAE7541835.1"/>
    <property type="molecule type" value="Genomic_DNA"/>
</dbReference>
<evidence type="ECO:0000256" key="1">
    <source>
        <dbReference type="SAM" id="MobiDB-lite"/>
    </source>
</evidence>
<dbReference type="SUPFAM" id="SSF51182">
    <property type="entry name" value="RmlC-like cupins"/>
    <property type="match status" value="1"/>
</dbReference>
<dbReference type="Proteomes" id="UP000604046">
    <property type="component" value="Unassembled WGS sequence"/>
</dbReference>
<dbReference type="Gene3D" id="2.60.120.10">
    <property type="entry name" value="Jelly Rolls"/>
    <property type="match status" value="1"/>
</dbReference>
<evidence type="ECO:0000313" key="3">
    <source>
        <dbReference type="Proteomes" id="UP000604046"/>
    </source>
</evidence>
<dbReference type="GO" id="GO:0006913">
    <property type="term" value="P:nucleocytoplasmic transport"/>
    <property type="evidence" value="ECO:0007669"/>
    <property type="project" value="TreeGrafter"/>
</dbReference>
<keyword evidence="3" id="KW-1185">Reference proteome</keyword>
<feature type="compositionally biased region" description="Polar residues" evidence="1">
    <location>
        <begin position="1"/>
        <end position="17"/>
    </location>
</feature>
<dbReference type="Pfam" id="PF13516">
    <property type="entry name" value="LRR_6"/>
    <property type="match status" value="2"/>
</dbReference>
<feature type="compositionally biased region" description="Acidic residues" evidence="1">
    <location>
        <begin position="477"/>
        <end position="488"/>
    </location>
</feature>
<dbReference type="OrthoDB" id="543511at2759"/>
<dbReference type="GO" id="GO:0048471">
    <property type="term" value="C:perinuclear region of cytoplasm"/>
    <property type="evidence" value="ECO:0007669"/>
    <property type="project" value="TreeGrafter"/>
</dbReference>
<dbReference type="InterPro" id="IPR011051">
    <property type="entry name" value="RmlC_Cupin_sf"/>
</dbReference>
<dbReference type="GO" id="GO:0005829">
    <property type="term" value="C:cytosol"/>
    <property type="evidence" value="ECO:0007669"/>
    <property type="project" value="TreeGrafter"/>
</dbReference>
<sequence>MSRPGSSGDSLGSQHSAPYQRAKRKGNFLDMPLQDLQKLCKRQCRGLRCEESGRFGRVRDNAKVPGYIRVRSDRLEHEEEEQLQHTWLQKTARDVLEANLAARRRSEHAEGEQILRIQLTCRSCDGLLASSEPASAPEELFNELRPWVVHNKWQPLKYVPGACNEDIPDDARVVCACAHRGCVSDFAENHLMPCLKLIHASLKNGNGVLRQKLREKSAKAKERYGDEKATYLRVGLGLRDLGSYTAVLELWPNGFRSPKHHHGGCAGSIRVLHGALECRLYDSVLSDEPMVFQDGDCGLELEEATSQLQLAVGDTIWLNRDNWFVHDMNCAPDCAFAVSVHVYKSCTESFAFVANALEMVEKATRKEDANEQKMGDPNNDFFWNVHQLGLPEDDPRVKEMGRPEFIYDVDEGMRRPAGPGNFINDVLKVEAARLKRLQEKARPRSCGQRFLQGCAFLLRRLAPLPARRTTQDARELEEPEEKESEEVTEEVREKVPDFLASIDGQYQGGEKMTLSFSNSGLTEAQAHALALALAERCSVVKELKLDVSFNPCIGVEGARKLAAALADASPNLEAFALLFNCSYIGKEGAAAVAEELSRTNLWKLELNLEDNALGKDGAAAVTEHLSRCGKLVDLSLDLGYHQMGNEGATAMVEHLCRKLKLVRLHMNLQQNNLGNDAASALAGHLSRCSELVELNVSFWNNRLGNQGVAKFLEHLCRCPNLETLAVQFTSNVLGSAAPAAAHLSRYRKLSSLELGLGLNSWCQDDAVAVAEHLSRCAHLERLHLDFMFGTLCTEAVAKVAEHISKCSKLTDLNLSLYHNQARGEGVIALAQHLCRCPNLETLSLQLAANGFCAADLATMAEHLNRCPKLQKLALSFGRNDLDEATQTALRGWLAGLPEVQLSCWY</sequence>
<dbReference type="InterPro" id="IPR032675">
    <property type="entry name" value="LRR_dom_sf"/>
</dbReference>
<proteinExistence type="predicted"/>
<feature type="region of interest" description="Disordered" evidence="1">
    <location>
        <begin position="469"/>
        <end position="490"/>
    </location>
</feature>
<organism evidence="2 3">
    <name type="scientific">Symbiodinium natans</name>
    <dbReference type="NCBI Taxonomy" id="878477"/>
    <lineage>
        <taxon>Eukaryota</taxon>
        <taxon>Sar</taxon>
        <taxon>Alveolata</taxon>
        <taxon>Dinophyceae</taxon>
        <taxon>Suessiales</taxon>
        <taxon>Symbiodiniaceae</taxon>
        <taxon>Symbiodinium</taxon>
    </lineage>
</organism>
<dbReference type="SUPFAM" id="SSF52047">
    <property type="entry name" value="RNI-like"/>
    <property type="match status" value="2"/>
</dbReference>
<gene>
    <name evidence="2" type="primary">RANGAP1</name>
    <name evidence="2" type="ORF">SNAT2548_LOCUS30377</name>
</gene>
<protein>
    <submittedName>
        <fullName evidence="2">RANGAP1 protein</fullName>
    </submittedName>
</protein>
<dbReference type="InterPro" id="IPR001611">
    <property type="entry name" value="Leu-rich_rpt"/>
</dbReference>
<dbReference type="AlphaFoldDB" id="A0A812TTN4"/>
<dbReference type="PANTHER" id="PTHR24113:SF15">
    <property type="entry name" value="NACHT DOMAIN-CONTAINING PROTEIN"/>
    <property type="match status" value="1"/>
</dbReference>
<dbReference type="PANTHER" id="PTHR24113">
    <property type="entry name" value="RAN GTPASE-ACTIVATING PROTEIN 1"/>
    <property type="match status" value="1"/>
</dbReference>
<reference evidence="2" key="1">
    <citation type="submission" date="2021-02" db="EMBL/GenBank/DDBJ databases">
        <authorList>
            <person name="Dougan E. K."/>
            <person name="Rhodes N."/>
            <person name="Thang M."/>
            <person name="Chan C."/>
        </authorList>
    </citation>
    <scope>NUCLEOTIDE SEQUENCE</scope>
</reference>
<name>A0A812TTN4_9DINO</name>
<dbReference type="GO" id="GO:0005096">
    <property type="term" value="F:GTPase activator activity"/>
    <property type="evidence" value="ECO:0007669"/>
    <property type="project" value="InterPro"/>
</dbReference>
<dbReference type="Gene3D" id="3.80.10.10">
    <property type="entry name" value="Ribonuclease Inhibitor"/>
    <property type="match status" value="3"/>
</dbReference>
<dbReference type="GO" id="GO:0031267">
    <property type="term" value="F:small GTPase binding"/>
    <property type="evidence" value="ECO:0007669"/>
    <property type="project" value="TreeGrafter"/>
</dbReference>
<evidence type="ECO:0000313" key="2">
    <source>
        <dbReference type="EMBL" id="CAE7541835.1"/>
    </source>
</evidence>
<dbReference type="GO" id="GO:0005634">
    <property type="term" value="C:nucleus"/>
    <property type="evidence" value="ECO:0007669"/>
    <property type="project" value="TreeGrafter"/>
</dbReference>
<accession>A0A812TTN4</accession>
<dbReference type="InterPro" id="IPR014710">
    <property type="entry name" value="RmlC-like_jellyroll"/>
</dbReference>
<dbReference type="InterPro" id="IPR027038">
    <property type="entry name" value="RanGap"/>
</dbReference>
<feature type="region of interest" description="Disordered" evidence="1">
    <location>
        <begin position="1"/>
        <end position="21"/>
    </location>
</feature>
<comment type="caution">
    <text evidence="2">The sequence shown here is derived from an EMBL/GenBank/DDBJ whole genome shotgun (WGS) entry which is preliminary data.</text>
</comment>